<accession>A0A0D6B1A5</accession>
<organism evidence="1 2">
    <name type="scientific">Rhodovulum sulfidophilum</name>
    <name type="common">Rhodobacter sulfidophilus</name>
    <dbReference type="NCBI Taxonomy" id="35806"/>
    <lineage>
        <taxon>Bacteria</taxon>
        <taxon>Pseudomonadati</taxon>
        <taxon>Pseudomonadota</taxon>
        <taxon>Alphaproteobacteria</taxon>
        <taxon>Rhodobacterales</taxon>
        <taxon>Paracoccaceae</taxon>
        <taxon>Rhodovulum</taxon>
    </lineage>
</organism>
<dbReference type="KEGG" id="rsu:NHU_01727"/>
<evidence type="ECO:0000313" key="1">
    <source>
        <dbReference type="EMBL" id="BAQ68882.1"/>
    </source>
</evidence>
<gene>
    <name evidence="1" type="ORF">NHU_01727</name>
</gene>
<dbReference type="PATRIC" id="fig|35806.4.peg.1780"/>
<proteinExistence type="predicted"/>
<dbReference type="Proteomes" id="UP000064912">
    <property type="component" value="Chromosome"/>
</dbReference>
<dbReference type="EMBL" id="AP014800">
    <property type="protein sequence ID" value="BAQ68882.1"/>
    <property type="molecule type" value="Genomic_DNA"/>
</dbReference>
<protein>
    <submittedName>
        <fullName evidence="1">Regulator</fullName>
    </submittedName>
</protein>
<evidence type="ECO:0000313" key="2">
    <source>
        <dbReference type="Proteomes" id="UP000064912"/>
    </source>
</evidence>
<reference evidence="1 2" key="1">
    <citation type="submission" date="2015-02" db="EMBL/GenBank/DDBJ databases">
        <title>Genome sequene of Rhodovulum sulfidophilum DSM 2351.</title>
        <authorList>
            <person name="Nagao N."/>
        </authorList>
    </citation>
    <scope>NUCLEOTIDE SEQUENCE [LARGE SCALE GENOMIC DNA]</scope>
    <source>
        <strain evidence="1 2">DSM 2351</strain>
    </source>
</reference>
<dbReference type="AlphaFoldDB" id="A0A0D6B1A5"/>
<name>A0A0D6B1A5_RHOSU</name>
<sequence>MDRFGPEWAEPLGHDRIGAPVCNGVAALARVTGPIRGNRAQLRISGDPVKELGQHGRAPDFASGDLDGSDLQRLFVDADVDLAPWTTFRSTRLAGEARLDRGIAILRLQTSLAGGRRHPDHVRIEPDRQRAKLLQRVRRRARTNGAFAGLL</sequence>